<sequence>SISALKGRIRDLTRSLRKADNDEKDRTPRGIRIERERELESCKHELEERQAAQRFAKFKSEMISKYHMVRFFERQKATRNLKRHQKQVAALEEGPEKAEKMPVIHDAEVDLNYTLYYPLLKAYVSLWPKQHRGGTKAEEGSQAAGGPRGPKGDVNIWRAVEKAMEEHTLEKLRESKEGVTVPGAPERSQAKAWEKAETKGKKMRPRESKSHDSDNNMRDEDENGSDDGFF</sequence>
<dbReference type="Proteomes" id="UP000800036">
    <property type="component" value="Unassembled WGS sequence"/>
</dbReference>
<feature type="region of interest" description="Disordered" evidence="9">
    <location>
        <begin position="132"/>
        <end position="153"/>
    </location>
</feature>
<feature type="non-terminal residue" evidence="10">
    <location>
        <position position="1"/>
    </location>
</feature>
<dbReference type="Pfam" id="PF10153">
    <property type="entry name" value="Efg1"/>
    <property type="match status" value="1"/>
</dbReference>
<evidence type="ECO:0000256" key="2">
    <source>
        <dbReference type="ARBA" id="ARBA00004604"/>
    </source>
</evidence>
<feature type="compositionally biased region" description="Acidic residues" evidence="9">
    <location>
        <begin position="219"/>
        <end position="230"/>
    </location>
</feature>
<keyword evidence="11" id="KW-1185">Reference proteome</keyword>
<dbReference type="OrthoDB" id="47732at2759"/>
<evidence type="ECO:0000256" key="3">
    <source>
        <dbReference type="ARBA" id="ARBA00006916"/>
    </source>
</evidence>
<name>A0A6A5UTF1_9PLEO</name>
<evidence type="ECO:0000256" key="1">
    <source>
        <dbReference type="ARBA" id="ARBA00002773"/>
    </source>
</evidence>
<dbReference type="AlphaFoldDB" id="A0A6A5UTF1"/>
<evidence type="ECO:0000256" key="5">
    <source>
        <dbReference type="ARBA" id="ARBA00019827"/>
    </source>
</evidence>
<dbReference type="InterPro" id="IPR050786">
    <property type="entry name" value="EFG1_rRNA-proc"/>
</dbReference>
<reference evidence="10" key="1">
    <citation type="journal article" date="2020" name="Stud. Mycol.">
        <title>101 Dothideomycetes genomes: a test case for predicting lifestyles and emergence of pathogens.</title>
        <authorList>
            <person name="Haridas S."/>
            <person name="Albert R."/>
            <person name="Binder M."/>
            <person name="Bloem J."/>
            <person name="Labutti K."/>
            <person name="Salamov A."/>
            <person name="Andreopoulos B."/>
            <person name="Baker S."/>
            <person name="Barry K."/>
            <person name="Bills G."/>
            <person name="Bluhm B."/>
            <person name="Cannon C."/>
            <person name="Castanera R."/>
            <person name="Culley D."/>
            <person name="Daum C."/>
            <person name="Ezra D."/>
            <person name="Gonzalez J."/>
            <person name="Henrissat B."/>
            <person name="Kuo A."/>
            <person name="Liang C."/>
            <person name="Lipzen A."/>
            <person name="Lutzoni F."/>
            <person name="Magnuson J."/>
            <person name="Mondo S."/>
            <person name="Nolan M."/>
            <person name="Ohm R."/>
            <person name="Pangilinan J."/>
            <person name="Park H.-J."/>
            <person name="Ramirez L."/>
            <person name="Alfaro M."/>
            <person name="Sun H."/>
            <person name="Tritt A."/>
            <person name="Yoshinaga Y."/>
            <person name="Zwiers L.-H."/>
            <person name="Turgeon B."/>
            <person name="Goodwin S."/>
            <person name="Spatafora J."/>
            <person name="Crous P."/>
            <person name="Grigoriev I."/>
        </authorList>
    </citation>
    <scope>NUCLEOTIDE SEQUENCE</scope>
    <source>
        <strain evidence="10">CBS 107.79</strain>
    </source>
</reference>
<dbReference type="EMBL" id="ML976722">
    <property type="protein sequence ID" value="KAF1968251.1"/>
    <property type="molecule type" value="Genomic_DNA"/>
</dbReference>
<feature type="non-terminal residue" evidence="10">
    <location>
        <position position="230"/>
    </location>
</feature>
<evidence type="ECO:0000313" key="11">
    <source>
        <dbReference type="Proteomes" id="UP000800036"/>
    </source>
</evidence>
<comment type="function">
    <text evidence="1">Involved in rRNA processing.</text>
</comment>
<evidence type="ECO:0000256" key="6">
    <source>
        <dbReference type="ARBA" id="ARBA00022552"/>
    </source>
</evidence>
<protein>
    <recommendedName>
        <fullName evidence="4">rRNA-processing protein EFG1</fullName>
    </recommendedName>
    <alternativeName>
        <fullName evidence="5">rRNA-processing protein efg1</fullName>
    </alternativeName>
</protein>
<proteinExistence type="inferred from homology"/>
<accession>A0A6A5UTF1</accession>
<keyword evidence="8" id="KW-0539">Nucleus</keyword>
<keyword evidence="6" id="KW-0698">rRNA processing</keyword>
<feature type="compositionally biased region" description="Basic and acidic residues" evidence="9">
    <location>
        <begin position="188"/>
        <end position="218"/>
    </location>
</feature>
<gene>
    <name evidence="10" type="ORF">BU23DRAFT_425629</name>
</gene>
<dbReference type="PANTHER" id="PTHR33911">
    <property type="entry name" value="RRNA-PROCESSING PROTEIN EFG1"/>
    <property type="match status" value="1"/>
</dbReference>
<evidence type="ECO:0000256" key="8">
    <source>
        <dbReference type="ARBA" id="ARBA00023242"/>
    </source>
</evidence>
<dbReference type="GO" id="GO:0005730">
    <property type="term" value="C:nucleolus"/>
    <property type="evidence" value="ECO:0007669"/>
    <property type="project" value="UniProtKB-SubCell"/>
</dbReference>
<feature type="compositionally biased region" description="Basic and acidic residues" evidence="9">
    <location>
        <begin position="168"/>
        <end position="177"/>
    </location>
</feature>
<comment type="subcellular location">
    <subcellularLocation>
        <location evidence="2">Nucleus</location>
        <location evidence="2">Nucleolus</location>
    </subcellularLocation>
</comment>
<evidence type="ECO:0000256" key="4">
    <source>
        <dbReference type="ARBA" id="ARBA00018689"/>
    </source>
</evidence>
<comment type="similarity">
    <text evidence="3">Belongs to the EFG1 family.</text>
</comment>
<keyword evidence="7" id="KW-0175">Coiled coil</keyword>
<dbReference type="GO" id="GO:0030688">
    <property type="term" value="C:preribosome, small subunit precursor"/>
    <property type="evidence" value="ECO:0007669"/>
    <property type="project" value="TreeGrafter"/>
</dbReference>
<feature type="region of interest" description="Disordered" evidence="9">
    <location>
        <begin position="13"/>
        <end position="32"/>
    </location>
</feature>
<dbReference type="PANTHER" id="PTHR33911:SF1">
    <property type="entry name" value="RRNA-PROCESSING PROTEIN EFG1"/>
    <property type="match status" value="1"/>
</dbReference>
<dbReference type="GO" id="GO:0000462">
    <property type="term" value="P:maturation of SSU-rRNA from tricistronic rRNA transcript (SSU-rRNA, 5.8S rRNA, LSU-rRNA)"/>
    <property type="evidence" value="ECO:0007669"/>
    <property type="project" value="TreeGrafter"/>
</dbReference>
<evidence type="ECO:0000256" key="7">
    <source>
        <dbReference type="ARBA" id="ARBA00023054"/>
    </source>
</evidence>
<evidence type="ECO:0000313" key="10">
    <source>
        <dbReference type="EMBL" id="KAF1968251.1"/>
    </source>
</evidence>
<evidence type="ECO:0000256" key="9">
    <source>
        <dbReference type="SAM" id="MobiDB-lite"/>
    </source>
</evidence>
<dbReference type="InterPro" id="IPR019310">
    <property type="entry name" value="Efg1"/>
</dbReference>
<organism evidence="10 11">
    <name type="scientific">Bimuria novae-zelandiae CBS 107.79</name>
    <dbReference type="NCBI Taxonomy" id="1447943"/>
    <lineage>
        <taxon>Eukaryota</taxon>
        <taxon>Fungi</taxon>
        <taxon>Dikarya</taxon>
        <taxon>Ascomycota</taxon>
        <taxon>Pezizomycotina</taxon>
        <taxon>Dothideomycetes</taxon>
        <taxon>Pleosporomycetidae</taxon>
        <taxon>Pleosporales</taxon>
        <taxon>Massarineae</taxon>
        <taxon>Didymosphaeriaceae</taxon>
        <taxon>Bimuria</taxon>
    </lineage>
</organism>
<feature type="region of interest" description="Disordered" evidence="9">
    <location>
        <begin position="168"/>
        <end position="230"/>
    </location>
</feature>